<name>A0A2P4ZX66_9HYPO</name>
<keyword evidence="2" id="KW-1185">Reference proteome</keyword>
<sequence length="178" mass="20974">MSNGKESRYLPCAPLRARMRRIALSALAHYHDFDVKPWKATFKMLKWKRDNIDNLGSKRPKVLVIVGPPRCGKTEWAMSFGRPIQMMGRWNLDEMFKKDYTHLVLDDIHSKFRYKRELASGQKLEKAKGKYRREQTINFDKPVIFTFDPNNKVWNDKKFQGYLSDSGAVIVKVSRKLY</sequence>
<dbReference type="SUPFAM" id="SSF52540">
    <property type="entry name" value="P-loop containing nucleoside triphosphate hydrolases"/>
    <property type="match status" value="1"/>
</dbReference>
<dbReference type="AlphaFoldDB" id="A0A2P4ZX66"/>
<evidence type="ECO:0008006" key="3">
    <source>
        <dbReference type="Google" id="ProtNLM"/>
    </source>
</evidence>
<dbReference type="InterPro" id="IPR027417">
    <property type="entry name" value="P-loop_NTPase"/>
</dbReference>
<accession>A0A2P4ZX66</accession>
<evidence type="ECO:0000313" key="1">
    <source>
        <dbReference type="EMBL" id="PON28884.1"/>
    </source>
</evidence>
<dbReference type="GeneID" id="36347371"/>
<proteinExistence type="predicted"/>
<reference evidence="1 2" key="1">
    <citation type="journal article" date="2016" name="Genome Announc.">
        <title>Draft Whole-Genome Sequence of Trichoderma gamsii T6085, a Promising Biocontrol Agent of Fusarium Head Blight on Wheat.</title>
        <authorList>
            <person name="Baroncelli R."/>
            <person name="Zapparata A."/>
            <person name="Piaggeschi G."/>
            <person name="Sarrocco S."/>
            <person name="Vannacci G."/>
        </authorList>
    </citation>
    <scope>NUCLEOTIDE SEQUENCE [LARGE SCALE GENOMIC DNA]</scope>
    <source>
        <strain evidence="1 2">T6085</strain>
    </source>
</reference>
<gene>
    <name evidence="1" type="ORF">TGAM01_v201992</name>
</gene>
<protein>
    <recommendedName>
        <fullName evidence="3">Replication-associated protein</fullName>
    </recommendedName>
</protein>
<dbReference type="Proteomes" id="UP000054821">
    <property type="component" value="Unassembled WGS sequence"/>
</dbReference>
<dbReference type="RefSeq" id="XP_024406300.1">
    <property type="nucleotide sequence ID" value="XM_024548897.1"/>
</dbReference>
<evidence type="ECO:0000313" key="2">
    <source>
        <dbReference type="Proteomes" id="UP000054821"/>
    </source>
</evidence>
<organism evidence="1 2">
    <name type="scientific">Trichoderma gamsii</name>
    <dbReference type="NCBI Taxonomy" id="398673"/>
    <lineage>
        <taxon>Eukaryota</taxon>
        <taxon>Fungi</taxon>
        <taxon>Dikarya</taxon>
        <taxon>Ascomycota</taxon>
        <taxon>Pezizomycotina</taxon>
        <taxon>Sordariomycetes</taxon>
        <taxon>Hypocreomycetidae</taxon>
        <taxon>Hypocreales</taxon>
        <taxon>Hypocreaceae</taxon>
        <taxon>Trichoderma</taxon>
    </lineage>
</organism>
<comment type="caution">
    <text evidence="1">The sequence shown here is derived from an EMBL/GenBank/DDBJ whole genome shotgun (WGS) entry which is preliminary data.</text>
</comment>
<dbReference type="EMBL" id="JPDN02000005">
    <property type="protein sequence ID" value="PON28884.1"/>
    <property type="molecule type" value="Genomic_DNA"/>
</dbReference>